<name>A0A9Q9AK18_9PEZI</name>
<feature type="compositionally biased region" description="Low complexity" evidence="1">
    <location>
        <begin position="16"/>
        <end position="28"/>
    </location>
</feature>
<feature type="region of interest" description="Disordered" evidence="1">
    <location>
        <begin position="1"/>
        <end position="99"/>
    </location>
</feature>
<proteinExistence type="predicted"/>
<dbReference type="Proteomes" id="UP001056384">
    <property type="component" value="Chromosome 1"/>
</dbReference>
<organism evidence="2 3">
    <name type="scientific">Septoria linicola</name>
    <dbReference type="NCBI Taxonomy" id="215465"/>
    <lineage>
        <taxon>Eukaryota</taxon>
        <taxon>Fungi</taxon>
        <taxon>Dikarya</taxon>
        <taxon>Ascomycota</taxon>
        <taxon>Pezizomycotina</taxon>
        <taxon>Dothideomycetes</taxon>
        <taxon>Dothideomycetidae</taxon>
        <taxon>Mycosphaerellales</taxon>
        <taxon>Mycosphaerellaceae</taxon>
        <taxon>Septoria</taxon>
    </lineage>
</organism>
<feature type="compositionally biased region" description="Low complexity" evidence="1">
    <location>
        <begin position="88"/>
        <end position="99"/>
    </location>
</feature>
<gene>
    <name evidence="2" type="ORF">Slin15195_G016570</name>
</gene>
<dbReference type="AlphaFoldDB" id="A0A9Q9AK18"/>
<keyword evidence="3" id="KW-1185">Reference proteome</keyword>
<evidence type="ECO:0000256" key="1">
    <source>
        <dbReference type="SAM" id="MobiDB-lite"/>
    </source>
</evidence>
<evidence type="ECO:0000313" key="2">
    <source>
        <dbReference type="EMBL" id="USW48338.1"/>
    </source>
</evidence>
<feature type="compositionally biased region" description="Polar residues" evidence="1">
    <location>
        <begin position="53"/>
        <end position="87"/>
    </location>
</feature>
<protein>
    <submittedName>
        <fullName evidence="2">Uncharacterized protein</fullName>
    </submittedName>
</protein>
<dbReference type="EMBL" id="CP099418">
    <property type="protein sequence ID" value="USW48338.1"/>
    <property type="molecule type" value="Genomic_DNA"/>
</dbReference>
<sequence length="99" mass="10515">MTSSLPIPILSKSRSKNNSSGSNGSKGSPQRMREPATCTPPQKSKPPTKKNADSQPSSAVHIPSTPQVKVSHLHSSPTPTTPLQIRHNTTATNPNTPQQ</sequence>
<reference evidence="2" key="1">
    <citation type="submission" date="2022-06" db="EMBL/GenBank/DDBJ databases">
        <title>Complete genome sequences of two strains of the flax pathogen Septoria linicola.</title>
        <authorList>
            <person name="Lapalu N."/>
            <person name="Simon A."/>
            <person name="Demenou B."/>
            <person name="Paumier D."/>
            <person name="Guillot M.-P."/>
            <person name="Gout L."/>
            <person name="Valade R."/>
        </authorList>
    </citation>
    <scope>NUCLEOTIDE SEQUENCE</scope>
    <source>
        <strain evidence="2">SE15195</strain>
    </source>
</reference>
<accession>A0A9Q9AK18</accession>
<evidence type="ECO:0000313" key="3">
    <source>
        <dbReference type="Proteomes" id="UP001056384"/>
    </source>
</evidence>